<name>A0A7Y7QIG7_LACRH</name>
<organism evidence="12 13">
    <name type="scientific">Lacticaseibacillus rhamnosus</name>
    <name type="common">Lactobacillus rhamnosus</name>
    <dbReference type="NCBI Taxonomy" id="47715"/>
    <lineage>
        <taxon>Bacteria</taxon>
        <taxon>Bacillati</taxon>
        <taxon>Bacillota</taxon>
        <taxon>Bacilli</taxon>
        <taxon>Lactobacillales</taxon>
        <taxon>Lactobacillaceae</taxon>
        <taxon>Lacticaseibacillus</taxon>
    </lineage>
</organism>
<keyword evidence="5 11" id="KW-0479">Metal-binding</keyword>
<proteinExistence type="inferred from homology"/>
<evidence type="ECO:0000313" key="13">
    <source>
        <dbReference type="Proteomes" id="UP000542889"/>
    </source>
</evidence>
<dbReference type="HAMAP" id="MF_00228">
    <property type="entry name" value="Thz_kinase"/>
    <property type="match status" value="1"/>
</dbReference>
<dbReference type="GO" id="GO:0004417">
    <property type="term" value="F:hydroxyethylthiazole kinase activity"/>
    <property type="evidence" value="ECO:0007669"/>
    <property type="project" value="UniProtKB-UniRule"/>
</dbReference>
<evidence type="ECO:0000256" key="1">
    <source>
        <dbReference type="ARBA" id="ARBA00001771"/>
    </source>
</evidence>
<protein>
    <recommendedName>
        <fullName evidence="11">Hydroxyethylthiazole kinase</fullName>
        <ecNumber evidence="11">2.7.1.50</ecNumber>
    </recommendedName>
    <alternativeName>
        <fullName evidence="11">4-methyl-5-beta-hydroxyethylthiazole kinase</fullName>
        <shortName evidence="11">TH kinase</shortName>
        <shortName evidence="11">Thz kinase</shortName>
    </alternativeName>
</protein>
<comment type="pathway">
    <text evidence="3 11">Cofactor biosynthesis; thiamine diphosphate biosynthesis; 4-methyl-5-(2-phosphoethyl)-thiazole from 5-(2-hydroxyethyl)-4-methylthiazole: step 1/1.</text>
</comment>
<feature type="binding site" evidence="11">
    <location>
        <position position="178"/>
    </location>
    <ligand>
        <name>ATP</name>
        <dbReference type="ChEBI" id="CHEBI:30616"/>
    </ligand>
</feature>
<dbReference type="GO" id="GO:0000287">
    <property type="term" value="F:magnesium ion binding"/>
    <property type="evidence" value="ECO:0007669"/>
    <property type="project" value="UniProtKB-UniRule"/>
</dbReference>
<evidence type="ECO:0000256" key="7">
    <source>
        <dbReference type="ARBA" id="ARBA00022777"/>
    </source>
</evidence>
<evidence type="ECO:0000313" key="12">
    <source>
        <dbReference type="EMBL" id="NVO89415.1"/>
    </source>
</evidence>
<keyword evidence="7 11" id="KW-0418">Kinase</keyword>
<feature type="binding site" evidence="11">
    <location>
        <position position="205"/>
    </location>
    <ligand>
        <name>substrate</name>
    </ligand>
</feature>
<dbReference type="InterPro" id="IPR000417">
    <property type="entry name" value="Hyethyz_kinase"/>
</dbReference>
<comment type="similarity">
    <text evidence="11">Belongs to the Thz kinase family.</text>
</comment>
<keyword evidence="4 11" id="KW-0808">Transferase</keyword>
<keyword evidence="8 11" id="KW-0067">ATP-binding</keyword>
<dbReference type="EMBL" id="JABXWP010000027">
    <property type="protein sequence ID" value="NVO89415.1"/>
    <property type="molecule type" value="Genomic_DNA"/>
</dbReference>
<keyword evidence="6 11" id="KW-0547">Nucleotide-binding</keyword>
<dbReference type="PIRSF" id="PIRSF000513">
    <property type="entry name" value="Thz_kinase"/>
    <property type="match status" value="1"/>
</dbReference>
<evidence type="ECO:0000256" key="2">
    <source>
        <dbReference type="ARBA" id="ARBA00001946"/>
    </source>
</evidence>
<dbReference type="RefSeq" id="WP_176818632.1">
    <property type="nucleotide sequence ID" value="NZ_JABXWP010000027.1"/>
</dbReference>
<dbReference type="PRINTS" id="PR01099">
    <property type="entry name" value="HYETHTZKNASE"/>
</dbReference>
<comment type="cofactor">
    <cofactor evidence="2 11">
        <name>Mg(2+)</name>
        <dbReference type="ChEBI" id="CHEBI:18420"/>
    </cofactor>
</comment>
<evidence type="ECO:0000256" key="11">
    <source>
        <dbReference type="HAMAP-Rule" id="MF_00228"/>
    </source>
</evidence>
<dbReference type="GO" id="GO:0009228">
    <property type="term" value="P:thiamine biosynthetic process"/>
    <property type="evidence" value="ECO:0007669"/>
    <property type="project" value="UniProtKB-KW"/>
</dbReference>
<comment type="function">
    <text evidence="11">Catalyzes the phosphorylation of the hydroxyl group of 4-methyl-5-beta-hydroxyethylthiazole (THZ).</text>
</comment>
<sequence length="279" mass="29796">MNQSVTASFKQAFESALPLTSSPLVQCITNEITVESMANALLYIDAKPVMADAVQEFPEFFAQNNALLLNLGHISPEREKSLLAAGSFAAETHTPVVVDLVGVSATQLRYELGHQLLANHPNVVKGNISEMRRFSGLKSTGRGVDGSQLDQSPAAFSELAEALKRLTRRFPATTFLATGQTDLVVSAHGQWRLENGVLQLDRFTGTGDIVGALIAALLGVGLTNDAAVVVAVSYFNCCGEVAAAENTGGLASFRERTLDQLSLLATHQDWIQKVKGQAL</sequence>
<keyword evidence="9 11" id="KW-0460">Magnesium</keyword>
<evidence type="ECO:0000256" key="9">
    <source>
        <dbReference type="ARBA" id="ARBA00022842"/>
    </source>
</evidence>
<dbReference type="CDD" id="cd01170">
    <property type="entry name" value="THZ_kinase"/>
    <property type="match status" value="1"/>
</dbReference>
<evidence type="ECO:0000256" key="8">
    <source>
        <dbReference type="ARBA" id="ARBA00022840"/>
    </source>
</evidence>
<dbReference type="InterPro" id="IPR029056">
    <property type="entry name" value="Ribokinase-like"/>
</dbReference>
<dbReference type="AlphaFoldDB" id="A0A7Y7QIG7"/>
<dbReference type="SUPFAM" id="SSF53613">
    <property type="entry name" value="Ribokinase-like"/>
    <property type="match status" value="1"/>
</dbReference>
<evidence type="ECO:0000256" key="6">
    <source>
        <dbReference type="ARBA" id="ARBA00022741"/>
    </source>
</evidence>
<dbReference type="Proteomes" id="UP000542889">
    <property type="component" value="Unassembled WGS sequence"/>
</dbReference>
<dbReference type="EC" id="2.7.1.50" evidence="11"/>
<dbReference type="Gene3D" id="3.40.1190.20">
    <property type="match status" value="1"/>
</dbReference>
<evidence type="ECO:0000256" key="5">
    <source>
        <dbReference type="ARBA" id="ARBA00022723"/>
    </source>
</evidence>
<keyword evidence="10 11" id="KW-0784">Thiamine biosynthesis</keyword>
<dbReference type="GO" id="GO:0009229">
    <property type="term" value="P:thiamine diphosphate biosynthetic process"/>
    <property type="evidence" value="ECO:0007669"/>
    <property type="project" value="UniProtKB-UniRule"/>
</dbReference>
<comment type="catalytic activity">
    <reaction evidence="1 11">
        <text>5-(2-hydroxyethyl)-4-methylthiazole + ATP = 4-methyl-5-(2-phosphooxyethyl)-thiazole + ADP + H(+)</text>
        <dbReference type="Rhea" id="RHEA:24212"/>
        <dbReference type="ChEBI" id="CHEBI:15378"/>
        <dbReference type="ChEBI" id="CHEBI:17957"/>
        <dbReference type="ChEBI" id="CHEBI:30616"/>
        <dbReference type="ChEBI" id="CHEBI:58296"/>
        <dbReference type="ChEBI" id="CHEBI:456216"/>
        <dbReference type="EC" id="2.7.1.50"/>
    </reaction>
</comment>
<comment type="caution">
    <text evidence="12">The sequence shown here is derived from an EMBL/GenBank/DDBJ whole genome shotgun (WGS) entry which is preliminary data.</text>
</comment>
<evidence type="ECO:0000256" key="3">
    <source>
        <dbReference type="ARBA" id="ARBA00004868"/>
    </source>
</evidence>
<feature type="binding site" evidence="11">
    <location>
        <position position="125"/>
    </location>
    <ligand>
        <name>ATP</name>
        <dbReference type="ChEBI" id="CHEBI:30616"/>
    </ligand>
</feature>
<evidence type="ECO:0000256" key="4">
    <source>
        <dbReference type="ARBA" id="ARBA00022679"/>
    </source>
</evidence>
<accession>A0A7Y7QIG7</accession>
<feature type="binding site" evidence="11">
    <location>
        <position position="50"/>
    </location>
    <ligand>
        <name>substrate</name>
    </ligand>
</feature>
<evidence type="ECO:0000256" key="10">
    <source>
        <dbReference type="ARBA" id="ARBA00022977"/>
    </source>
</evidence>
<reference evidence="12 13" key="1">
    <citation type="submission" date="2020-06" db="EMBL/GenBank/DDBJ databases">
        <title>Lactobacillus rhamnosus QC,genome.</title>
        <authorList>
            <person name="Yi H."/>
            <person name="Jin M."/>
        </authorList>
    </citation>
    <scope>NUCLEOTIDE SEQUENCE [LARGE SCALE GENOMIC DNA]</scope>
    <source>
        <strain evidence="12 13">QC</strain>
    </source>
</reference>
<gene>
    <name evidence="11" type="primary">thiM</name>
    <name evidence="12" type="ORF">HWN39_13140</name>
</gene>
<dbReference type="GO" id="GO:0005524">
    <property type="term" value="F:ATP binding"/>
    <property type="evidence" value="ECO:0007669"/>
    <property type="project" value="UniProtKB-UniRule"/>
</dbReference>
<dbReference type="Pfam" id="PF02110">
    <property type="entry name" value="HK"/>
    <property type="match status" value="1"/>
</dbReference>
<dbReference type="UniPathway" id="UPA00060">
    <property type="reaction ID" value="UER00139"/>
</dbReference>